<dbReference type="InterPro" id="IPR021994">
    <property type="entry name" value="DUF3592"/>
</dbReference>
<evidence type="ECO:0000313" key="2">
    <source>
        <dbReference type="EMBL" id="AUD78215.1"/>
    </source>
</evidence>
<dbReference type="OrthoDB" id="6402665at2"/>
<dbReference type="Proteomes" id="UP000232693">
    <property type="component" value="Chromosome"/>
</dbReference>
<evidence type="ECO:0000313" key="3">
    <source>
        <dbReference type="Proteomes" id="UP000232693"/>
    </source>
</evidence>
<proteinExistence type="predicted"/>
<organism evidence="2 3">
    <name type="scientific">Kangiella profundi</name>
    <dbReference type="NCBI Taxonomy" id="1561924"/>
    <lineage>
        <taxon>Bacteria</taxon>
        <taxon>Pseudomonadati</taxon>
        <taxon>Pseudomonadota</taxon>
        <taxon>Gammaproteobacteria</taxon>
        <taxon>Kangiellales</taxon>
        <taxon>Kangiellaceae</taxon>
        <taxon>Kangiella</taxon>
    </lineage>
</organism>
<dbReference type="RefSeq" id="WP_106646093.1">
    <property type="nucleotide sequence ID" value="NZ_BMGO01000002.1"/>
</dbReference>
<reference evidence="2 3" key="1">
    <citation type="submission" date="2017-12" db="EMBL/GenBank/DDBJ databases">
        <title>Kangiella profundi FT102 completed genome.</title>
        <authorList>
            <person name="Xu J."/>
            <person name="Wang J."/>
            <person name="Lu Y."/>
        </authorList>
    </citation>
    <scope>NUCLEOTIDE SEQUENCE [LARGE SCALE GENOMIC DNA]</scope>
    <source>
        <strain evidence="2 3">FT102</strain>
    </source>
</reference>
<dbReference type="EMBL" id="CP025120">
    <property type="protein sequence ID" value="AUD78215.1"/>
    <property type="molecule type" value="Genomic_DNA"/>
</dbReference>
<dbReference type="AlphaFoldDB" id="A0A2K9A2X0"/>
<gene>
    <name evidence="2" type="ORF">CW740_02755</name>
</gene>
<protein>
    <submittedName>
        <fullName evidence="2">DUF3592 domain-containing protein</fullName>
    </submittedName>
</protein>
<sequence>MELSVNNKKRGNKAGAGCLTVFGGIFFIVGVGIFLFGLASIYSSLQANDWQPVDATITRVEQVISRGDDSTTYGVNGAFQYQYEGQTYISSQLNFYTGTDNIGSYQQDFYYRLKQAKENNRTVTAYVNPDNPSEAVIDKEIRWGMLGFHSIFLIVFGGIGLGIMLAGRFAKKKLVKQNELQQLYPDEPWNWKEEWQTNRFKATTGTGFKVLLGFAIFWNLIAIPASVMAMIEYFKTFEHQILIVLLFPLVGIGLLIAAFVAFMRHKKYGQSELVLQQTPIAIGGINRGAINVPNDEALSQTFGQPIAAVVTLSCQRKITTGSGKSRSTKTKIIWQDDRRVTSSTIGHNTSSYSFEFKVPEDLPQSDDSNPNNRVEWVLQIERKQPGIDLKLDFTLPGFVVAHRVALAESETDLFGSSFSERSFEGGSGGQVSPDGWRNLGIEDSVTSQGNRYYFSAFRHLSFAVGMILFGLIFASVGVGISLFGDAPIMFFIVFGGLGTLIFVLGLRQLTYRSELTVRAGQLQLSSGHLQLSTPRVIHRDDIQSITSHSNMSVGNKQVFHITAMLKDGSKVILAKNLLMRSDVESFIEKIKYEIGMTAR</sequence>
<dbReference type="Pfam" id="PF12158">
    <property type="entry name" value="DUF3592"/>
    <property type="match status" value="1"/>
</dbReference>
<accession>A0A2K9A2X0</accession>
<feature type="domain" description="DUF3592" evidence="1">
    <location>
        <begin position="54"/>
        <end position="141"/>
    </location>
</feature>
<dbReference type="KEGG" id="kpd:CW740_02755"/>
<keyword evidence="3" id="KW-1185">Reference proteome</keyword>
<name>A0A2K9A2X0_9GAMM</name>
<evidence type="ECO:0000259" key="1">
    <source>
        <dbReference type="Pfam" id="PF12158"/>
    </source>
</evidence>